<protein>
    <submittedName>
        <fullName evidence="1">Uncharacterized protein</fullName>
    </submittedName>
</protein>
<accession>A0ABS4ZKW7</accession>
<dbReference type="RefSeq" id="WP_209912479.1">
    <property type="nucleotide sequence ID" value="NZ_JAGIOP010000001.1"/>
</dbReference>
<evidence type="ECO:0000313" key="1">
    <source>
        <dbReference type="EMBL" id="MBP2450141.1"/>
    </source>
</evidence>
<dbReference type="Proteomes" id="UP000694460">
    <property type="component" value="Unassembled WGS sequence"/>
</dbReference>
<sequence>MTTSSSQFRSAARRPPAWQRWVLNALHNFDLYTIDDWAVLMKSHLERSGGATPMQTARYTVDALHYVQSLRRATGILAAQGNPAARYQLADAALDLRSALDRLHEARDELLKAAGSDRVTYD</sequence>
<reference evidence="1 2" key="1">
    <citation type="submission" date="2021-03" db="EMBL/GenBank/DDBJ databases">
        <title>Sequencing the genomes of 1000 actinobacteria strains.</title>
        <authorList>
            <person name="Klenk H.-P."/>
        </authorList>
    </citation>
    <scope>NUCLEOTIDE SEQUENCE [LARGE SCALE GENOMIC DNA]</scope>
    <source>
        <strain evidence="1 2">DSM 46713</strain>
    </source>
</reference>
<name>A0ABS4ZKW7_9MYCO</name>
<dbReference type="EMBL" id="JAGIOP010000001">
    <property type="protein sequence ID" value="MBP2450141.1"/>
    <property type="molecule type" value="Genomic_DNA"/>
</dbReference>
<organism evidence="1 2">
    <name type="scientific">Mycolicibacterium lutetiense</name>
    <dbReference type="NCBI Taxonomy" id="1641992"/>
    <lineage>
        <taxon>Bacteria</taxon>
        <taxon>Bacillati</taxon>
        <taxon>Actinomycetota</taxon>
        <taxon>Actinomycetes</taxon>
        <taxon>Mycobacteriales</taxon>
        <taxon>Mycobacteriaceae</taxon>
        <taxon>Mycolicibacterium</taxon>
    </lineage>
</organism>
<evidence type="ECO:0000313" key="2">
    <source>
        <dbReference type="Proteomes" id="UP000694460"/>
    </source>
</evidence>
<proteinExistence type="predicted"/>
<gene>
    <name evidence="1" type="ORF">JOF57_000026</name>
</gene>
<comment type="caution">
    <text evidence="1">The sequence shown here is derived from an EMBL/GenBank/DDBJ whole genome shotgun (WGS) entry which is preliminary data.</text>
</comment>
<keyword evidence="2" id="KW-1185">Reference proteome</keyword>